<evidence type="ECO:0000256" key="4">
    <source>
        <dbReference type="ARBA" id="ARBA00022692"/>
    </source>
</evidence>
<keyword evidence="3 7" id="KW-1134">Transmembrane beta strand</keyword>
<proteinExistence type="inferred from homology"/>
<keyword evidence="2 7" id="KW-0813">Transport</keyword>
<dbReference type="InterPro" id="IPR037066">
    <property type="entry name" value="Plug_dom_sf"/>
</dbReference>
<evidence type="ECO:0000259" key="8">
    <source>
        <dbReference type="Pfam" id="PF07715"/>
    </source>
</evidence>
<dbReference type="InterPro" id="IPR012910">
    <property type="entry name" value="Plug_dom"/>
</dbReference>
<keyword evidence="10" id="KW-1185">Reference proteome</keyword>
<reference evidence="9 10" key="1">
    <citation type="submission" date="2019-04" db="EMBL/GenBank/DDBJ databases">
        <title>Niastella caeni sp. nov., isolated from activated sludge.</title>
        <authorList>
            <person name="Sheng M."/>
        </authorList>
    </citation>
    <scope>NUCLEOTIDE SEQUENCE [LARGE SCALE GENOMIC DNA]</scope>
    <source>
        <strain evidence="9 10">HX-2-15</strain>
    </source>
</reference>
<dbReference type="InterPro" id="IPR036942">
    <property type="entry name" value="Beta-barrel_TonB_sf"/>
</dbReference>
<sequence length="1172" mass="128101">MDLRAICSSSLPKGKALTKTLRMMKLTAIILLSTCLAATANGYSQKVTLSERNAPLDVIFKKIKAQCGYTFVYRDEWFKHAKKVTLDMKDVLVTDALDACFKGQPFYYAIVERTVVIYKKDPLSSPAPSNLQSAAGPPPVDIKGKVVNEKGEPMEGVTVTVKGTFNSTSARANGEFTLTSVNENAVLVFSYIGYKTQEVPIKGKTKLTVTLVLNHNDITMSEVVITAIGVTQLKDQTGTTSSAIKKEDIAGSGEAGLINSLAGKASGVRIGKSNGDPGSGSVIQIRGSNTIQGASQPLIILDGIPVSNDNLGNINVSQQSRLDDINPNDIESVQVLKGASAAALWGSRAANGVIVIVTKNGAYEKKPVVQYSFTQSFDKINVFTPLQNKYGQGAGGVWNRTAQGSWGDKIVNRTGGDDVMNQTGAYFISDVTGSKIYPVTTKNATQTFLKENYDKVFQTGKYREHDVSIGGGGKKVSYFFSYGNLSQEGIIRNSDYTRHTVRLNTKVQITDKFSWNNKFTYTNTKSNRIAQAGENTNGILLGLLRNAPDFDITEYIGTYVAGGTAYQGRQRMYRRQIGENQSPDYNNPLWTIYQQRSGTEVNRFIMAPELQLEPLQWLNVIVRGGFDYYGDDRSTFFPTGSSSSLRSLGRWEKDDITSREMNLDAIVKASRDISKDISLTATVGVNYNDRYRSTNSNVLTSFAVNAALPSTILNPDPAASTWDRTITDIRSNRGYGILAFNLFDQLFVSASGTFEAASTIKGTFFYPSADIAWQFSDLIKSNILSFGKFRASYGKVGIQPAPYKFHTLVTTGFSSFGGAYLISGESGNPGLQPEVKTEYEIGTDLRLFNNRIQLGVTYYNSETKDVLFSVKANPSSGYNFNYKNAAVIANKGIEIDLTAKVLKIKDFQLSINSNFNANKNKVVDIAGTETVDIGGTSKAVKGYPMSAFYLPGTLQSSDGKLTLDANGFPQVDTKSRVLGDPNPDWRGGVGMTFNWKKLDFSFLFEHSHGGDYINRTRITLYGFGTHADVGNEITLTEALKNVNGVTFAAGTTLRGNIANFGGGNVLLDEAWYNGRGGGLGFNKVNDLYVEDATWTKLRNVTLGYTFSNIQLTKKILFNSIKLSVTGRDLILWTKLKGVDPETNNYGVSNAFGMNYFNNPGTKSVLLNLQVTF</sequence>
<dbReference type="SUPFAM" id="SSF49464">
    <property type="entry name" value="Carboxypeptidase regulatory domain-like"/>
    <property type="match status" value="1"/>
</dbReference>
<keyword evidence="4 7" id="KW-0812">Transmembrane</keyword>
<evidence type="ECO:0000313" key="9">
    <source>
        <dbReference type="EMBL" id="THU35855.1"/>
    </source>
</evidence>
<dbReference type="InterPro" id="IPR023996">
    <property type="entry name" value="TonB-dep_OMP_SusC/RagA"/>
</dbReference>
<comment type="caution">
    <text evidence="9">The sequence shown here is derived from an EMBL/GenBank/DDBJ whole genome shotgun (WGS) entry which is preliminary data.</text>
</comment>
<dbReference type="InterPro" id="IPR023997">
    <property type="entry name" value="TonB-dep_OMP_SusC/RagA_CS"/>
</dbReference>
<comment type="similarity">
    <text evidence="7">Belongs to the TonB-dependent receptor family.</text>
</comment>
<evidence type="ECO:0000256" key="5">
    <source>
        <dbReference type="ARBA" id="ARBA00023136"/>
    </source>
</evidence>
<gene>
    <name evidence="9" type="ORF">FAM09_20900</name>
</gene>
<dbReference type="Pfam" id="PF13715">
    <property type="entry name" value="CarbopepD_reg_2"/>
    <property type="match status" value="1"/>
</dbReference>
<feature type="domain" description="TonB-dependent receptor plug" evidence="8">
    <location>
        <begin position="236"/>
        <end position="353"/>
    </location>
</feature>
<dbReference type="Proteomes" id="UP000306918">
    <property type="component" value="Unassembled WGS sequence"/>
</dbReference>
<dbReference type="NCBIfam" id="TIGR04057">
    <property type="entry name" value="SusC_RagA_signa"/>
    <property type="match status" value="1"/>
</dbReference>
<evidence type="ECO:0000256" key="6">
    <source>
        <dbReference type="ARBA" id="ARBA00023237"/>
    </source>
</evidence>
<evidence type="ECO:0000256" key="3">
    <source>
        <dbReference type="ARBA" id="ARBA00022452"/>
    </source>
</evidence>
<accession>A0A4S8HL25</accession>
<dbReference type="PROSITE" id="PS52016">
    <property type="entry name" value="TONB_DEPENDENT_REC_3"/>
    <property type="match status" value="1"/>
</dbReference>
<dbReference type="Gene3D" id="2.60.40.1120">
    <property type="entry name" value="Carboxypeptidase-like, regulatory domain"/>
    <property type="match status" value="1"/>
</dbReference>
<dbReference type="SUPFAM" id="SSF56935">
    <property type="entry name" value="Porins"/>
    <property type="match status" value="1"/>
</dbReference>
<comment type="subcellular location">
    <subcellularLocation>
        <location evidence="1 7">Cell outer membrane</location>
        <topology evidence="1 7">Multi-pass membrane protein</topology>
    </subcellularLocation>
</comment>
<dbReference type="InterPro" id="IPR008969">
    <property type="entry name" value="CarboxyPept-like_regulatory"/>
</dbReference>
<dbReference type="Gene3D" id="2.40.170.20">
    <property type="entry name" value="TonB-dependent receptor, beta-barrel domain"/>
    <property type="match status" value="1"/>
</dbReference>
<organism evidence="9 10">
    <name type="scientific">Niastella caeni</name>
    <dbReference type="NCBI Taxonomy" id="2569763"/>
    <lineage>
        <taxon>Bacteria</taxon>
        <taxon>Pseudomonadati</taxon>
        <taxon>Bacteroidota</taxon>
        <taxon>Chitinophagia</taxon>
        <taxon>Chitinophagales</taxon>
        <taxon>Chitinophagaceae</taxon>
        <taxon>Niastella</taxon>
    </lineage>
</organism>
<keyword evidence="5 7" id="KW-0472">Membrane</keyword>
<evidence type="ECO:0000256" key="7">
    <source>
        <dbReference type="PROSITE-ProRule" id="PRU01360"/>
    </source>
</evidence>
<evidence type="ECO:0000313" key="10">
    <source>
        <dbReference type="Proteomes" id="UP000306918"/>
    </source>
</evidence>
<dbReference type="GO" id="GO:0009279">
    <property type="term" value="C:cell outer membrane"/>
    <property type="evidence" value="ECO:0007669"/>
    <property type="project" value="UniProtKB-SubCell"/>
</dbReference>
<dbReference type="Gene3D" id="2.170.130.10">
    <property type="entry name" value="TonB-dependent receptor, plug domain"/>
    <property type="match status" value="1"/>
</dbReference>
<dbReference type="NCBIfam" id="TIGR04056">
    <property type="entry name" value="OMP_RagA_SusC"/>
    <property type="match status" value="1"/>
</dbReference>
<protein>
    <submittedName>
        <fullName evidence="9">SusC/RagA family TonB-linked outer membrane protein</fullName>
    </submittedName>
</protein>
<dbReference type="OrthoDB" id="9768177at2"/>
<dbReference type="EMBL" id="STFF01000006">
    <property type="protein sequence ID" value="THU35855.1"/>
    <property type="molecule type" value="Genomic_DNA"/>
</dbReference>
<name>A0A4S8HL25_9BACT</name>
<evidence type="ECO:0000256" key="1">
    <source>
        <dbReference type="ARBA" id="ARBA00004571"/>
    </source>
</evidence>
<dbReference type="AlphaFoldDB" id="A0A4S8HL25"/>
<evidence type="ECO:0000256" key="2">
    <source>
        <dbReference type="ARBA" id="ARBA00022448"/>
    </source>
</evidence>
<keyword evidence="6 7" id="KW-0998">Cell outer membrane</keyword>
<dbReference type="Pfam" id="PF07715">
    <property type="entry name" value="Plug"/>
    <property type="match status" value="1"/>
</dbReference>
<dbReference type="InterPro" id="IPR039426">
    <property type="entry name" value="TonB-dep_rcpt-like"/>
</dbReference>